<dbReference type="Proteomes" id="UP000503011">
    <property type="component" value="Chromosome"/>
</dbReference>
<protein>
    <submittedName>
        <fullName evidence="2">Preprotein translocase SecA</fullName>
    </submittedName>
</protein>
<proteinExistence type="predicted"/>
<accession>A0A6F8YIQ7</accession>
<evidence type="ECO:0000313" key="2">
    <source>
        <dbReference type="EMBL" id="BCB86015.1"/>
    </source>
</evidence>
<evidence type="ECO:0000313" key="3">
    <source>
        <dbReference type="Proteomes" id="UP000503011"/>
    </source>
</evidence>
<gene>
    <name evidence="2" type="ORF">Psuf_033280</name>
</gene>
<reference evidence="2 3" key="1">
    <citation type="submission" date="2020-03" db="EMBL/GenBank/DDBJ databases">
        <title>Whole genome shotgun sequence of Phytohabitans suffuscus NBRC 105367.</title>
        <authorList>
            <person name="Komaki H."/>
            <person name="Tamura T."/>
        </authorList>
    </citation>
    <scope>NUCLEOTIDE SEQUENCE [LARGE SCALE GENOMIC DNA]</scope>
    <source>
        <strain evidence="2 3">NBRC 105367</strain>
    </source>
</reference>
<sequence length="294" mass="32179">MSKRRKNSRSAEAAPKRQKLRDVFVPRPFEGLVDEAEWIALRELVPAASAPLRLTPELAQKYGERSVTLATVLPMAWPAMTKPDGRVFVGLQRHVQSGDISRDLAVALLSALETEPGGTVAVPALPGEGPRLQDILVDGALDVTMHDTFEFWLDADATDDPNVKASLERANASIYPTVRLAAARAAYWCRVPEKGHVRWVLPDDEDAALNALARLAGAGELLLGEGTRFAGMFRAHGRLVPVWDIPREPEAAEWEAPVADFAKRYSDALADHSELDSAARRAKQGLLGRQLTLR</sequence>
<name>A0A6F8YIQ7_9ACTN</name>
<dbReference type="RefSeq" id="WP_173157872.1">
    <property type="nucleotide sequence ID" value="NZ_AP022871.1"/>
</dbReference>
<reference evidence="2 3" key="2">
    <citation type="submission" date="2020-03" db="EMBL/GenBank/DDBJ databases">
        <authorList>
            <person name="Ichikawa N."/>
            <person name="Kimura A."/>
            <person name="Kitahashi Y."/>
            <person name="Uohara A."/>
        </authorList>
    </citation>
    <scope>NUCLEOTIDE SEQUENCE [LARGE SCALE GENOMIC DNA]</scope>
    <source>
        <strain evidence="2 3">NBRC 105367</strain>
    </source>
</reference>
<dbReference type="EMBL" id="AP022871">
    <property type="protein sequence ID" value="BCB86015.1"/>
    <property type="molecule type" value="Genomic_DNA"/>
</dbReference>
<keyword evidence="3" id="KW-1185">Reference proteome</keyword>
<feature type="domain" description="DUF5926" evidence="1">
    <location>
        <begin position="28"/>
        <end position="294"/>
    </location>
</feature>
<evidence type="ECO:0000259" key="1">
    <source>
        <dbReference type="Pfam" id="PF19348"/>
    </source>
</evidence>
<organism evidence="2 3">
    <name type="scientific">Phytohabitans suffuscus</name>
    <dbReference type="NCBI Taxonomy" id="624315"/>
    <lineage>
        <taxon>Bacteria</taxon>
        <taxon>Bacillati</taxon>
        <taxon>Actinomycetota</taxon>
        <taxon>Actinomycetes</taxon>
        <taxon>Micromonosporales</taxon>
        <taxon>Micromonosporaceae</taxon>
    </lineage>
</organism>
<dbReference type="Pfam" id="PF19348">
    <property type="entry name" value="DUF5926"/>
    <property type="match status" value="1"/>
</dbReference>
<dbReference type="KEGG" id="psuu:Psuf_033280"/>
<dbReference type="AlphaFoldDB" id="A0A6F8YIQ7"/>
<dbReference type="InterPro" id="IPR045970">
    <property type="entry name" value="DUF5926"/>
</dbReference>